<dbReference type="EMBL" id="MN738902">
    <property type="protein sequence ID" value="QHT30556.1"/>
    <property type="molecule type" value="Genomic_DNA"/>
</dbReference>
<keyword evidence="4" id="KW-0521">NADP</keyword>
<dbReference type="GO" id="GO:0046654">
    <property type="term" value="P:tetrahydrofolate biosynthetic process"/>
    <property type="evidence" value="ECO:0007669"/>
    <property type="project" value="InterPro"/>
</dbReference>
<dbReference type="InterPro" id="IPR017925">
    <property type="entry name" value="DHFR_CS"/>
</dbReference>
<feature type="domain" description="DHFR" evidence="6">
    <location>
        <begin position="2"/>
        <end position="174"/>
    </location>
</feature>
<evidence type="ECO:0000313" key="7">
    <source>
        <dbReference type="EMBL" id="QHT30556.1"/>
    </source>
</evidence>
<dbReference type="GO" id="GO:0046452">
    <property type="term" value="P:dihydrofolate metabolic process"/>
    <property type="evidence" value="ECO:0007669"/>
    <property type="project" value="TreeGrafter"/>
</dbReference>
<evidence type="ECO:0000256" key="1">
    <source>
        <dbReference type="ARBA" id="ARBA00004903"/>
    </source>
</evidence>
<keyword evidence="5" id="KW-0560">Oxidoreductase</keyword>
<dbReference type="Gene3D" id="3.40.430.10">
    <property type="entry name" value="Dihydrofolate Reductase, subunit A"/>
    <property type="match status" value="1"/>
</dbReference>
<reference evidence="7" key="1">
    <citation type="journal article" date="2020" name="Nature">
        <title>Giant virus diversity and host interactions through global metagenomics.</title>
        <authorList>
            <person name="Schulz F."/>
            <person name="Roux S."/>
            <person name="Paez-Espino D."/>
            <person name="Jungbluth S."/>
            <person name="Walsh D.A."/>
            <person name="Denef V.J."/>
            <person name="McMahon K.D."/>
            <person name="Konstantinidis K.T."/>
            <person name="Eloe-Fadrosh E.A."/>
            <person name="Kyrpides N.C."/>
            <person name="Woyke T."/>
        </authorList>
    </citation>
    <scope>NUCLEOTIDE SEQUENCE</scope>
    <source>
        <strain evidence="7">GVMAG-M-3300009151-35</strain>
    </source>
</reference>
<dbReference type="EC" id="1.5.1.3" evidence="2"/>
<keyword evidence="3" id="KW-0554">One-carbon metabolism</keyword>
<dbReference type="GO" id="GO:0006730">
    <property type="term" value="P:one-carbon metabolic process"/>
    <property type="evidence" value="ECO:0007669"/>
    <property type="project" value="UniProtKB-KW"/>
</dbReference>
<dbReference type="Pfam" id="PF00186">
    <property type="entry name" value="DHFR_1"/>
    <property type="match status" value="1"/>
</dbReference>
<accession>A0A6C0EMZ8</accession>
<dbReference type="GO" id="GO:0005739">
    <property type="term" value="C:mitochondrion"/>
    <property type="evidence" value="ECO:0007669"/>
    <property type="project" value="TreeGrafter"/>
</dbReference>
<dbReference type="PROSITE" id="PS51330">
    <property type="entry name" value="DHFR_2"/>
    <property type="match status" value="1"/>
</dbReference>
<dbReference type="InterPro" id="IPR012259">
    <property type="entry name" value="DHFR"/>
</dbReference>
<evidence type="ECO:0000259" key="6">
    <source>
        <dbReference type="PROSITE" id="PS51330"/>
    </source>
</evidence>
<name>A0A6C0EMZ8_9ZZZZ</name>
<organism evidence="7">
    <name type="scientific">viral metagenome</name>
    <dbReference type="NCBI Taxonomy" id="1070528"/>
    <lineage>
        <taxon>unclassified sequences</taxon>
        <taxon>metagenomes</taxon>
        <taxon>organismal metagenomes</taxon>
    </lineage>
</organism>
<evidence type="ECO:0000256" key="3">
    <source>
        <dbReference type="ARBA" id="ARBA00022563"/>
    </source>
</evidence>
<sequence>MLYSIILACTFDGGIGYNNRIPWDIKDELFLFRQITGNKDQFKQNVIIMGRKTWDSLPRKPLKDRINIIITSDKNFINEDNVLSFDNIVSAFEYCERTVNINKVFVIGGKSIYDLCLNNEKYSRNIENIYLSIIYRYYYCNLFVNLKYILTNFKCDHETIIFHPQFLHMRMTKN</sequence>
<dbReference type="PROSITE" id="PS00075">
    <property type="entry name" value="DHFR_1"/>
    <property type="match status" value="1"/>
</dbReference>
<evidence type="ECO:0000256" key="2">
    <source>
        <dbReference type="ARBA" id="ARBA00012856"/>
    </source>
</evidence>
<dbReference type="CDD" id="cd00209">
    <property type="entry name" value="DHFR"/>
    <property type="match status" value="1"/>
</dbReference>
<dbReference type="PRINTS" id="PR00070">
    <property type="entry name" value="DHFR"/>
</dbReference>
<dbReference type="PANTHER" id="PTHR48069">
    <property type="entry name" value="DIHYDROFOLATE REDUCTASE"/>
    <property type="match status" value="1"/>
</dbReference>
<evidence type="ECO:0000256" key="5">
    <source>
        <dbReference type="ARBA" id="ARBA00023002"/>
    </source>
</evidence>
<dbReference type="InterPro" id="IPR001796">
    <property type="entry name" value="DHFR_dom"/>
</dbReference>
<dbReference type="GO" id="GO:0046655">
    <property type="term" value="P:folic acid metabolic process"/>
    <property type="evidence" value="ECO:0007669"/>
    <property type="project" value="TreeGrafter"/>
</dbReference>
<dbReference type="InterPro" id="IPR024072">
    <property type="entry name" value="DHFR-like_dom_sf"/>
</dbReference>
<comment type="pathway">
    <text evidence="1">Cofactor biosynthesis; tetrahydrofolate biosynthesis; 5,6,7,8-tetrahydrofolate from 7,8-dihydrofolate: step 1/1.</text>
</comment>
<evidence type="ECO:0000256" key="4">
    <source>
        <dbReference type="ARBA" id="ARBA00022857"/>
    </source>
</evidence>
<dbReference type="SUPFAM" id="SSF53597">
    <property type="entry name" value="Dihydrofolate reductase-like"/>
    <property type="match status" value="1"/>
</dbReference>
<dbReference type="GO" id="GO:0004146">
    <property type="term" value="F:dihydrofolate reductase activity"/>
    <property type="evidence" value="ECO:0007669"/>
    <property type="project" value="UniProtKB-EC"/>
</dbReference>
<dbReference type="PANTHER" id="PTHR48069:SF3">
    <property type="entry name" value="DIHYDROFOLATE REDUCTASE"/>
    <property type="match status" value="1"/>
</dbReference>
<dbReference type="AlphaFoldDB" id="A0A6C0EMZ8"/>
<proteinExistence type="predicted"/>
<protein>
    <recommendedName>
        <fullName evidence="2">dihydrofolate reductase</fullName>
        <ecNumber evidence="2">1.5.1.3</ecNumber>
    </recommendedName>
</protein>
<dbReference type="GO" id="GO:0050661">
    <property type="term" value="F:NADP binding"/>
    <property type="evidence" value="ECO:0007669"/>
    <property type="project" value="InterPro"/>
</dbReference>